<protein>
    <submittedName>
        <fullName evidence="2">Uncharacterized protein</fullName>
    </submittedName>
</protein>
<feature type="compositionally biased region" description="Basic and acidic residues" evidence="1">
    <location>
        <begin position="270"/>
        <end position="293"/>
    </location>
</feature>
<feature type="compositionally biased region" description="Basic residues" evidence="1">
    <location>
        <begin position="35"/>
        <end position="46"/>
    </location>
</feature>
<organism evidence="2 3">
    <name type="scientific">[Torrubiella] hemipterigena</name>
    <dbReference type="NCBI Taxonomy" id="1531966"/>
    <lineage>
        <taxon>Eukaryota</taxon>
        <taxon>Fungi</taxon>
        <taxon>Dikarya</taxon>
        <taxon>Ascomycota</taxon>
        <taxon>Pezizomycotina</taxon>
        <taxon>Sordariomycetes</taxon>
        <taxon>Hypocreomycetidae</taxon>
        <taxon>Hypocreales</taxon>
        <taxon>Clavicipitaceae</taxon>
        <taxon>Clavicipitaceae incertae sedis</taxon>
        <taxon>'Torrubiella' clade</taxon>
    </lineage>
</organism>
<dbReference type="AlphaFoldDB" id="A0A0A1T3Y8"/>
<feature type="compositionally biased region" description="Basic residues" evidence="1">
    <location>
        <begin position="1"/>
        <end position="11"/>
    </location>
</feature>
<evidence type="ECO:0000313" key="3">
    <source>
        <dbReference type="Proteomes" id="UP000039046"/>
    </source>
</evidence>
<feature type="region of interest" description="Disordered" evidence="1">
    <location>
        <begin position="268"/>
        <end position="321"/>
    </location>
</feature>
<feature type="compositionally biased region" description="Gly residues" evidence="1">
    <location>
        <begin position="194"/>
        <end position="214"/>
    </location>
</feature>
<dbReference type="Proteomes" id="UP000039046">
    <property type="component" value="Unassembled WGS sequence"/>
</dbReference>
<feature type="region of interest" description="Disordered" evidence="1">
    <location>
        <begin position="1"/>
        <end position="218"/>
    </location>
</feature>
<dbReference type="HOGENOM" id="CLU_778458_0_0_1"/>
<dbReference type="EMBL" id="CDHN01000002">
    <property type="protein sequence ID" value="CEJ89539.1"/>
    <property type="molecule type" value="Genomic_DNA"/>
</dbReference>
<feature type="compositionally biased region" description="Basic and acidic residues" evidence="1">
    <location>
        <begin position="130"/>
        <end position="154"/>
    </location>
</feature>
<dbReference type="STRING" id="1531966.A0A0A1T3Y8"/>
<feature type="compositionally biased region" description="Basic and acidic residues" evidence="1">
    <location>
        <begin position="47"/>
        <end position="65"/>
    </location>
</feature>
<feature type="compositionally biased region" description="Polar residues" evidence="1">
    <location>
        <begin position="308"/>
        <end position="321"/>
    </location>
</feature>
<accession>A0A0A1T3Y8</accession>
<feature type="compositionally biased region" description="Basic and acidic residues" evidence="1">
    <location>
        <begin position="76"/>
        <end position="120"/>
    </location>
</feature>
<name>A0A0A1T3Y8_9HYPO</name>
<feature type="compositionally biased region" description="Basic and acidic residues" evidence="1">
    <location>
        <begin position="12"/>
        <end position="28"/>
    </location>
</feature>
<feature type="compositionally biased region" description="Polar residues" evidence="1">
    <location>
        <begin position="164"/>
        <end position="181"/>
    </location>
</feature>
<gene>
    <name evidence="2" type="ORF">VHEMI05380</name>
</gene>
<evidence type="ECO:0000256" key="1">
    <source>
        <dbReference type="SAM" id="MobiDB-lite"/>
    </source>
</evidence>
<evidence type="ECO:0000313" key="2">
    <source>
        <dbReference type="EMBL" id="CEJ89539.1"/>
    </source>
</evidence>
<keyword evidence="3" id="KW-1185">Reference proteome</keyword>
<proteinExistence type="predicted"/>
<reference evidence="2 3" key="1">
    <citation type="journal article" date="2015" name="Genome Announc.">
        <title>Draft Genome Sequence and Gene Annotation of the Entomopathogenic Fungus Verticillium hemipterigenum.</title>
        <authorList>
            <person name="Horn F."/>
            <person name="Habel A."/>
            <person name="Scharf D.H."/>
            <person name="Dworschak J."/>
            <person name="Brakhage A.A."/>
            <person name="Guthke R."/>
            <person name="Hertweck C."/>
            <person name="Linde J."/>
        </authorList>
    </citation>
    <scope>NUCLEOTIDE SEQUENCE [LARGE SCALE GENOMIC DNA]</scope>
</reference>
<sequence length="321" mass="35449">MFASPPRHRDRGPRYDDFYTDYGREPRRMSPGPPPRRHKSEKHRRRPSPDYHSDPRSRRHGDDRRHARSPPSYTTEPRRGHTTRESGRRHTQDDYDRRPRKYDDYDERRGGGRSRHDEPRHKARSPPPAYEKHRSNDNRTRGRDRGDADRSHDKPTRRHRSHDNSPTRGRTSAKATKSSGATRRKSMPASTKNKGGGLGAVLGAATGGGGGGGQWWQNPMIQAGARTAFAAGAQAAMNNRNAQGDWLGAKGAKVATAALGAALMDGFIGGKREVSPEGRKDDGGKSSRKDSGSKGKGGGGMKEKLLSQGLNFLSNRASGRH</sequence>